<evidence type="ECO:0008006" key="3">
    <source>
        <dbReference type="Google" id="ProtNLM"/>
    </source>
</evidence>
<evidence type="ECO:0000313" key="1">
    <source>
        <dbReference type="EMBL" id="AFZ26767.1"/>
    </source>
</evidence>
<dbReference type="STRING" id="56107.Cylst_4702"/>
<dbReference type="HOGENOM" id="CLU_690233_0_0_3"/>
<gene>
    <name evidence="1" type="ORF">Cylst_4702</name>
</gene>
<organism evidence="1 2">
    <name type="scientific">Cylindrospermum stagnale PCC 7417</name>
    <dbReference type="NCBI Taxonomy" id="56107"/>
    <lineage>
        <taxon>Bacteria</taxon>
        <taxon>Bacillati</taxon>
        <taxon>Cyanobacteriota</taxon>
        <taxon>Cyanophyceae</taxon>
        <taxon>Nostocales</taxon>
        <taxon>Nostocaceae</taxon>
        <taxon>Cylindrospermum</taxon>
    </lineage>
</organism>
<accession>K9X529</accession>
<dbReference type="OrthoDB" id="503364at2"/>
<dbReference type="RefSeq" id="WP_015210004.1">
    <property type="nucleotide sequence ID" value="NC_019757.1"/>
</dbReference>
<dbReference type="KEGG" id="csg:Cylst_4702"/>
<dbReference type="Proteomes" id="UP000010475">
    <property type="component" value="Chromosome"/>
</dbReference>
<dbReference type="AlphaFoldDB" id="K9X529"/>
<proteinExistence type="predicted"/>
<dbReference type="PATRIC" id="fig|56107.3.peg.5170"/>
<dbReference type="EMBL" id="CP003642">
    <property type="protein sequence ID" value="AFZ26767.1"/>
    <property type="molecule type" value="Genomic_DNA"/>
</dbReference>
<protein>
    <recommendedName>
        <fullName evidence="3">Glycosyltransferase family 1 protein</fullName>
    </recommendedName>
</protein>
<keyword evidence="2" id="KW-1185">Reference proteome</keyword>
<reference evidence="1 2" key="1">
    <citation type="submission" date="2012-06" db="EMBL/GenBank/DDBJ databases">
        <title>Finished chromosome of genome of Cylindrospermum stagnale PCC 7417.</title>
        <authorList>
            <consortium name="US DOE Joint Genome Institute"/>
            <person name="Gugger M."/>
            <person name="Coursin T."/>
            <person name="Rippka R."/>
            <person name="Tandeau De Marsac N."/>
            <person name="Huntemann M."/>
            <person name="Wei C.-L."/>
            <person name="Han J."/>
            <person name="Detter J.C."/>
            <person name="Han C."/>
            <person name="Tapia R."/>
            <person name="Chen A."/>
            <person name="Kyrpides N."/>
            <person name="Mavromatis K."/>
            <person name="Markowitz V."/>
            <person name="Szeto E."/>
            <person name="Ivanova N."/>
            <person name="Pagani I."/>
            <person name="Pati A."/>
            <person name="Goodwin L."/>
            <person name="Nordberg H.P."/>
            <person name="Cantor M.N."/>
            <person name="Hua S.X."/>
            <person name="Woyke T."/>
            <person name="Kerfeld C.A."/>
        </authorList>
    </citation>
    <scope>NUCLEOTIDE SEQUENCE [LARGE SCALE GENOMIC DNA]</scope>
    <source>
        <strain evidence="1 2">PCC 7417</strain>
    </source>
</reference>
<name>K9X529_9NOST</name>
<evidence type="ECO:0000313" key="2">
    <source>
        <dbReference type="Proteomes" id="UP000010475"/>
    </source>
</evidence>
<dbReference type="eggNOG" id="ENOG502Z9C0">
    <property type="taxonomic scope" value="Bacteria"/>
</dbReference>
<sequence>MHNSFGKFPEKIYFYCDPREKVAAGDKFQHLLICLAEGFQELGILFFSNVNYWQNSLETNSFLFRHDPEITPDDCSIVVLTNNWYHADIPLPEKLFHPQRKYITVYLDGEDDDKTYSKKSEFSQFDLILRNHFNSKLNYGHNFYPWAFGLSNRILQELKEVPNFSERKNRILINFRHWKSGHPVRNISCSEFIPRIKNILPIDTSVDSPDNHPVEGYDYLQWVQTGGRHYPTYYQRLQDSVACTCFGGFFIPSYPQNPGDLINRTLKHFFTKLRLKTNTIVQWDSWRFWESLAAGCATFHVDFEKYGIALPVMPENWRHYIGIDLDNIQATIDRIVDQPEILESIATEGRLWALKHYSPGSTALRFLETIYRNETIDKSRLLQEHPLTSPALANRKIIQ</sequence>